<protein>
    <submittedName>
        <fullName evidence="2">Uncharacterized protein</fullName>
    </submittedName>
</protein>
<dbReference type="VEuPathDB" id="ToxoDB:LOC34620820"/>
<dbReference type="EMBL" id="JROU02001237">
    <property type="protein sequence ID" value="OEH77036.1"/>
    <property type="molecule type" value="Genomic_DNA"/>
</dbReference>
<proteinExistence type="predicted"/>
<evidence type="ECO:0000313" key="3">
    <source>
        <dbReference type="Proteomes" id="UP000095192"/>
    </source>
</evidence>
<evidence type="ECO:0000313" key="2">
    <source>
        <dbReference type="EMBL" id="OEH77036.1"/>
    </source>
</evidence>
<gene>
    <name evidence="2" type="ORF">cyc_04268</name>
</gene>
<dbReference type="AlphaFoldDB" id="A0A1D3D0Q3"/>
<organism evidence="2 3">
    <name type="scientific">Cyclospora cayetanensis</name>
    <dbReference type="NCBI Taxonomy" id="88456"/>
    <lineage>
        <taxon>Eukaryota</taxon>
        <taxon>Sar</taxon>
        <taxon>Alveolata</taxon>
        <taxon>Apicomplexa</taxon>
        <taxon>Conoidasida</taxon>
        <taxon>Coccidia</taxon>
        <taxon>Eucoccidiorida</taxon>
        <taxon>Eimeriorina</taxon>
        <taxon>Eimeriidae</taxon>
        <taxon>Cyclospora</taxon>
    </lineage>
</organism>
<dbReference type="InterPro" id="IPR029062">
    <property type="entry name" value="Class_I_gatase-like"/>
</dbReference>
<reference evidence="2 3" key="1">
    <citation type="journal article" date="2016" name="BMC Genomics">
        <title>Comparative genomics reveals Cyclospora cayetanensis possesses coccidia-like metabolism and invasion components but unique surface antigens.</title>
        <authorList>
            <person name="Liu S."/>
            <person name="Wang L."/>
            <person name="Zheng H."/>
            <person name="Xu Z."/>
            <person name="Roellig D.M."/>
            <person name="Li N."/>
            <person name="Frace M.A."/>
            <person name="Tang K."/>
            <person name="Arrowood M.J."/>
            <person name="Moss D.M."/>
            <person name="Zhang L."/>
            <person name="Feng Y."/>
            <person name="Xiao L."/>
        </authorList>
    </citation>
    <scope>NUCLEOTIDE SEQUENCE [LARGE SCALE GENOMIC DNA]</scope>
    <source>
        <strain evidence="2 3">CHN_HEN01</strain>
    </source>
</reference>
<name>A0A1D3D0Q3_9EIME</name>
<comment type="caution">
    <text evidence="2">The sequence shown here is derived from an EMBL/GenBank/DDBJ whole genome shotgun (WGS) entry which is preliminary data.</text>
</comment>
<dbReference type="VEuPathDB" id="ToxoDB:cyc_04268"/>
<dbReference type="Gene3D" id="3.40.50.880">
    <property type="match status" value="1"/>
</dbReference>
<accession>A0A1D3D0Q3</accession>
<dbReference type="SUPFAM" id="SSF52317">
    <property type="entry name" value="Class I glutamine amidotransferase-like"/>
    <property type="match status" value="1"/>
</dbReference>
<sequence>MEVPSSGAGLSEGPASQSPRTVPADPPKTSATVLRGSVPGGIPHSIGMASGSTNGCLQTGGKVCVLLSSESQFSRTSETGEEFVAEAGVSLFSLLSMHRAARSCGYTLEFVTPSGEPPPVASFSSLEEVRLLLLKEKEEGSDFLIQRLQQTQVLRKAAATDYCCLLLPHHLGAAVDLYNSSNTGALIRAFGAKGKPVGVVGYGGFALCAKPLSGCERFPFAGCTMATVPLAEEARHPYFGFLPFHLELHFATKGARLTGSPKGKWGLTVDGNLVSAAGEASTELVLRTLLLLSSMEQQQE</sequence>
<dbReference type="InParanoid" id="A0A1D3D0Q3"/>
<evidence type="ECO:0000256" key="1">
    <source>
        <dbReference type="SAM" id="MobiDB-lite"/>
    </source>
</evidence>
<feature type="region of interest" description="Disordered" evidence="1">
    <location>
        <begin position="1"/>
        <end position="30"/>
    </location>
</feature>
<keyword evidence="3" id="KW-1185">Reference proteome</keyword>
<dbReference type="Proteomes" id="UP000095192">
    <property type="component" value="Unassembled WGS sequence"/>
</dbReference>